<name>A0A2T6BZV9_9FLAO</name>
<gene>
    <name evidence="1" type="ORF">C8N46_104252</name>
</gene>
<comment type="caution">
    <text evidence="1">The sequence shown here is derived from an EMBL/GenBank/DDBJ whole genome shotgun (WGS) entry which is preliminary data.</text>
</comment>
<dbReference type="Proteomes" id="UP000244090">
    <property type="component" value="Unassembled WGS sequence"/>
</dbReference>
<dbReference type="Pfam" id="PF03692">
    <property type="entry name" value="CxxCxxCC"/>
    <property type="match status" value="1"/>
</dbReference>
<dbReference type="InterPro" id="IPR005358">
    <property type="entry name" value="Puta_zinc/iron-chelating_dom"/>
</dbReference>
<reference evidence="1 2" key="1">
    <citation type="submission" date="2018-04" db="EMBL/GenBank/DDBJ databases">
        <title>Genomic Encyclopedia of Archaeal and Bacterial Type Strains, Phase II (KMG-II): from individual species to whole genera.</title>
        <authorList>
            <person name="Goeker M."/>
        </authorList>
    </citation>
    <scope>NUCLEOTIDE SEQUENCE [LARGE SCALE GENOMIC DNA]</scope>
    <source>
        <strain evidence="1 2">DSM 25731</strain>
    </source>
</reference>
<evidence type="ECO:0000313" key="1">
    <source>
        <dbReference type="EMBL" id="PTX61609.1"/>
    </source>
</evidence>
<accession>A0A2T6BZV9</accession>
<dbReference type="EMBL" id="QBKT01000004">
    <property type="protein sequence ID" value="PTX61609.1"/>
    <property type="molecule type" value="Genomic_DNA"/>
</dbReference>
<dbReference type="RefSeq" id="WP_108114826.1">
    <property type="nucleotide sequence ID" value="NZ_QBKT01000004.1"/>
</dbReference>
<dbReference type="AlphaFoldDB" id="A0A2T6BZV9"/>
<protein>
    <submittedName>
        <fullName evidence="1">Fe-S-cluster containining protein</fullName>
    </submittedName>
</protein>
<evidence type="ECO:0000313" key="2">
    <source>
        <dbReference type="Proteomes" id="UP000244090"/>
    </source>
</evidence>
<sequence length="213" mass="24644">MENKDIIDIENGRLHVLEDQVLRGNLFTHTSIGNQANRINEVESFVFGLIDVLIEKGNINEEEIKEATARIRQEMVEKGEIAHAGVQLRMDSEKDKLFTPVNCEERMPICNAICCKLTFPLSAEEVEAGNVKWDLGQPYHIRHKKSGFCTHLNEQKGCCSVYDNRPKVCSKYSCADDKRIWKDFEKMELNTEWIEKNLKERKMVLQRATMVLQ</sequence>
<keyword evidence="2" id="KW-1185">Reference proteome</keyword>
<proteinExistence type="predicted"/>
<dbReference type="OrthoDB" id="9810361at2"/>
<organism evidence="1 2">
    <name type="scientific">Kordia periserrulae</name>
    <dbReference type="NCBI Taxonomy" id="701523"/>
    <lineage>
        <taxon>Bacteria</taxon>
        <taxon>Pseudomonadati</taxon>
        <taxon>Bacteroidota</taxon>
        <taxon>Flavobacteriia</taxon>
        <taxon>Flavobacteriales</taxon>
        <taxon>Flavobacteriaceae</taxon>
        <taxon>Kordia</taxon>
    </lineage>
</organism>